<evidence type="ECO:0000256" key="1">
    <source>
        <dbReference type="SAM" id="MobiDB-lite"/>
    </source>
</evidence>
<dbReference type="InterPro" id="IPR001130">
    <property type="entry name" value="TatD-like"/>
</dbReference>
<gene>
    <name evidence="2" type="ORF">ESCO_005196</name>
</gene>
<accession>A0A0M8MXQ4</accession>
<dbReference type="GO" id="GO:0016788">
    <property type="term" value="F:hydrolase activity, acting on ester bonds"/>
    <property type="evidence" value="ECO:0007669"/>
    <property type="project" value="InterPro"/>
</dbReference>
<proteinExistence type="predicted"/>
<feature type="region of interest" description="Disordered" evidence="1">
    <location>
        <begin position="254"/>
        <end position="292"/>
    </location>
</feature>
<dbReference type="AlphaFoldDB" id="A0A0M8MXQ4"/>
<dbReference type="Gene3D" id="3.20.20.140">
    <property type="entry name" value="Metal-dependent hydrolases"/>
    <property type="match status" value="1"/>
</dbReference>
<dbReference type="Pfam" id="PF01026">
    <property type="entry name" value="TatD_DNase"/>
    <property type="match status" value="1"/>
</dbReference>
<comment type="caution">
    <text evidence="2">The sequence shown here is derived from an EMBL/GenBank/DDBJ whole genome shotgun (WGS) entry which is preliminary data.</text>
</comment>
<dbReference type="InterPro" id="IPR053044">
    <property type="entry name" value="Metallo-hydrolase/TatD-type"/>
</dbReference>
<dbReference type="PANTHER" id="PTHR47345:SF1">
    <property type="entry name" value="CUT9-INTERACTING PROTEIN SCN1"/>
    <property type="match status" value="1"/>
</dbReference>
<dbReference type="SUPFAM" id="SSF51556">
    <property type="entry name" value="Metallo-dependent hydrolases"/>
    <property type="match status" value="1"/>
</dbReference>
<sequence>MRATTLAIMATRSQDQQLVAQMASSHGSAKPPPPSSSLPSHPPLDAREAPAPCAVVPSFGWHPWFSHQLYDDTTTTTIAAGTQPTTNEADGKHCGDDAPAASKTAHYQSVLQPAPKDGDFIASLPDPAPLSAFISATRKHLEAFPHALVGEVGLDKAFRLPQQWDASDAAARDDSLTPGSREGRLLSPYRVRMAHQQAVMRAQLRLAGELQRAVSVHGVQAHGVLYDSVSALWKGHERRVLSRREKRMDALMAAQGRDADADADASGSSSSEDEDEDGGGDSGGIGSLVGKPRGKPFPPRICLHSYTGSVDMLKQWLHPAVPCRVFLSFSTAVNLGTGGGRARLEEVLRAVPDDRLLVESDLHVAGEQMDAALEDMYRLVCGVKGWDLESGVRTVGKNFERFIYG</sequence>
<evidence type="ECO:0000313" key="2">
    <source>
        <dbReference type="EMBL" id="KOS21386.1"/>
    </source>
</evidence>
<organism evidence="2 3">
    <name type="scientific">Escovopsis weberi</name>
    <dbReference type="NCBI Taxonomy" id="150374"/>
    <lineage>
        <taxon>Eukaryota</taxon>
        <taxon>Fungi</taxon>
        <taxon>Dikarya</taxon>
        <taxon>Ascomycota</taxon>
        <taxon>Pezizomycotina</taxon>
        <taxon>Sordariomycetes</taxon>
        <taxon>Hypocreomycetidae</taxon>
        <taxon>Hypocreales</taxon>
        <taxon>Hypocreaceae</taxon>
        <taxon>Escovopsis</taxon>
    </lineage>
</organism>
<keyword evidence="3" id="KW-1185">Reference proteome</keyword>
<name>A0A0M8MXQ4_ESCWE</name>
<feature type="compositionally biased region" description="Pro residues" evidence="1">
    <location>
        <begin position="30"/>
        <end position="42"/>
    </location>
</feature>
<reference evidence="2 3" key="1">
    <citation type="submission" date="2015-07" db="EMBL/GenBank/DDBJ databases">
        <title>The genome of the fungus Escovopsis weberi, a specialized disease agent of ant agriculture.</title>
        <authorList>
            <person name="de Man T.J."/>
            <person name="Stajich J.E."/>
            <person name="Kubicek C.P."/>
            <person name="Chenthamara K."/>
            <person name="Atanasova L."/>
            <person name="Druzhinina I.S."/>
            <person name="Birnbaum S."/>
            <person name="Barribeau S.M."/>
            <person name="Teiling C."/>
            <person name="Suen G."/>
            <person name="Currie C."/>
            <person name="Gerardo N.M."/>
        </authorList>
    </citation>
    <scope>NUCLEOTIDE SEQUENCE [LARGE SCALE GENOMIC DNA]</scope>
</reference>
<dbReference type="OrthoDB" id="413993at2759"/>
<dbReference type="InterPro" id="IPR032466">
    <property type="entry name" value="Metal_Hydrolase"/>
</dbReference>
<dbReference type="PANTHER" id="PTHR47345">
    <property type="entry name" value="CUT9-INTERACTING PROTEIN SCN1"/>
    <property type="match status" value="1"/>
</dbReference>
<protein>
    <submittedName>
        <fullName evidence="2">Cut9-interacting protein scn1</fullName>
    </submittedName>
</protein>
<dbReference type="EMBL" id="LGSR01000008">
    <property type="protein sequence ID" value="KOS21386.1"/>
    <property type="molecule type" value="Genomic_DNA"/>
</dbReference>
<feature type="region of interest" description="Disordered" evidence="1">
    <location>
        <begin position="10"/>
        <end position="49"/>
    </location>
</feature>
<feature type="region of interest" description="Disordered" evidence="1">
    <location>
        <begin position="81"/>
        <end position="101"/>
    </location>
</feature>
<dbReference type="Proteomes" id="UP000053831">
    <property type="component" value="Unassembled WGS sequence"/>
</dbReference>
<evidence type="ECO:0000313" key="3">
    <source>
        <dbReference type="Proteomes" id="UP000053831"/>
    </source>
</evidence>